<dbReference type="RefSeq" id="WP_286051866.1">
    <property type="nucleotide sequence ID" value="NZ_JASVWF010000001.1"/>
</dbReference>
<dbReference type="Pfam" id="PF04480">
    <property type="entry name" value="DUF559"/>
    <property type="match status" value="1"/>
</dbReference>
<gene>
    <name evidence="3" type="ORF">QRT03_07340</name>
</gene>
<name>A0ABT7M7I0_9PSEU</name>
<evidence type="ECO:0000259" key="1">
    <source>
        <dbReference type="Pfam" id="PF04480"/>
    </source>
</evidence>
<dbReference type="InterPro" id="IPR011335">
    <property type="entry name" value="Restrct_endonuc-II-like"/>
</dbReference>
<evidence type="ECO:0000313" key="4">
    <source>
        <dbReference type="Proteomes" id="UP001231924"/>
    </source>
</evidence>
<feature type="domain" description="AbiEi antitoxin N-terminal" evidence="2">
    <location>
        <begin position="13"/>
        <end position="58"/>
    </location>
</feature>
<dbReference type="Gene3D" id="3.40.960.10">
    <property type="entry name" value="VSR Endonuclease"/>
    <property type="match status" value="1"/>
</dbReference>
<dbReference type="SUPFAM" id="SSF52980">
    <property type="entry name" value="Restriction endonuclease-like"/>
    <property type="match status" value="1"/>
</dbReference>
<dbReference type="InterPro" id="IPR007569">
    <property type="entry name" value="DUF559"/>
</dbReference>
<reference evidence="3 4" key="1">
    <citation type="submission" date="2023-06" db="EMBL/GenBank/DDBJ databases">
        <title>Actinomycetospora Odt1-22.</title>
        <authorList>
            <person name="Supong K."/>
        </authorList>
    </citation>
    <scope>NUCLEOTIDE SEQUENCE [LARGE SCALE GENOMIC DNA]</scope>
    <source>
        <strain evidence="3 4">Odt1-22</strain>
    </source>
</reference>
<comment type="caution">
    <text evidence="3">The sequence shown here is derived from an EMBL/GenBank/DDBJ whole genome shotgun (WGS) entry which is preliminary data.</text>
</comment>
<organism evidence="3 4">
    <name type="scientific">Actinomycetospora termitidis</name>
    <dbReference type="NCBI Taxonomy" id="3053470"/>
    <lineage>
        <taxon>Bacteria</taxon>
        <taxon>Bacillati</taxon>
        <taxon>Actinomycetota</taxon>
        <taxon>Actinomycetes</taxon>
        <taxon>Pseudonocardiales</taxon>
        <taxon>Pseudonocardiaceae</taxon>
        <taxon>Actinomycetospora</taxon>
    </lineage>
</organism>
<proteinExistence type="predicted"/>
<evidence type="ECO:0000259" key="2">
    <source>
        <dbReference type="Pfam" id="PF13338"/>
    </source>
</evidence>
<dbReference type="EMBL" id="JASVWF010000001">
    <property type="protein sequence ID" value="MDL5155762.1"/>
    <property type="molecule type" value="Genomic_DNA"/>
</dbReference>
<sequence length="306" mass="33928">MSTREATRRQEARLRALLRRQDGVIALAQAIAHGISAKTVRRLVASGRWRRLAHCVYQDATHENTLRARVRAVMLSLGDHAVLVGEAAAWWWGLQDQAPTRIEVAVGHDCHRRPRPDTILIRRTVPDRECGRRDGLRVTTVAATVLDAAAVLGTDRGARLMDRALQRGRVSLETLRRLQVRRSGRRGAPITARLIALASGGAVSEAERLVQSVLLLAGILGWVANFPIDVPGYGRARVDLAFREQKVIVEVDGWAYHRGLRAFLIDGPRQTALTAAGWVVVRTHWYELTEDPQVFVDALGKVLAAR</sequence>
<dbReference type="InterPro" id="IPR025159">
    <property type="entry name" value="AbiEi_N"/>
</dbReference>
<keyword evidence="4" id="KW-1185">Reference proteome</keyword>
<protein>
    <submittedName>
        <fullName evidence="3">Type IV toxin-antitoxin system AbiEi family antitoxin domain-containing protein</fullName>
    </submittedName>
</protein>
<dbReference type="Proteomes" id="UP001231924">
    <property type="component" value="Unassembled WGS sequence"/>
</dbReference>
<feature type="domain" description="DUF559" evidence="1">
    <location>
        <begin position="238"/>
        <end position="301"/>
    </location>
</feature>
<dbReference type="Pfam" id="PF13338">
    <property type="entry name" value="AbiEi_4"/>
    <property type="match status" value="1"/>
</dbReference>
<accession>A0ABT7M7I0</accession>
<evidence type="ECO:0000313" key="3">
    <source>
        <dbReference type="EMBL" id="MDL5155762.1"/>
    </source>
</evidence>